<dbReference type="PANTHER" id="PTHR12801:SF152">
    <property type="entry name" value="EXONUCLEASE DOMAIN-CONTAINING PROTEIN"/>
    <property type="match status" value="1"/>
</dbReference>
<comment type="subcellular location">
    <subcellularLocation>
        <location evidence="1">Nucleus</location>
    </subcellularLocation>
</comment>
<dbReference type="SUPFAM" id="SSF53098">
    <property type="entry name" value="Ribonuclease H-like"/>
    <property type="match status" value="1"/>
</dbReference>
<evidence type="ECO:0000313" key="10">
    <source>
        <dbReference type="Ensembl" id="ENSPNAP00000012974.1"/>
    </source>
</evidence>
<keyword evidence="11" id="KW-1185">Reference proteome</keyword>
<evidence type="ECO:0000259" key="9">
    <source>
        <dbReference type="SMART" id="SM00479"/>
    </source>
</evidence>
<feature type="compositionally biased region" description="Basic and acidic residues" evidence="8">
    <location>
        <begin position="358"/>
        <end position="381"/>
    </location>
</feature>
<dbReference type="Ensembl" id="ENSPNAT00000020426.2">
    <property type="protein sequence ID" value="ENSPNAP00000012974.1"/>
    <property type="gene ID" value="ENSPNAG00000018796.2"/>
</dbReference>
<sequence>MFPSAALFAEVDCPFLLWGRCERPYCVYKHTKEDCTLSVCGGATATGHGDHCATSRALHSHEEDSNTCLLELERINKQIEAVRSEVEKEQKRLSWYQSEQAESASANSVSRPAVSKDQNGNRLKYKKTAAHPSACKYVVDRTRPKTDLEYDPCSNFSSDLRSGSLKDKMKSTNKADLECHQRAKGPAKSACVDPVQQPSCSFKDSDDEGTLVIDIPPLENNRMHSRPQQSTAANKDLAYVGNEPGSKRPSKKCTHGKKVSGECSEILPLEKNKEKFRSTKKSTASAMQLLDSPDRNLVIDIPNQQKEIGKSRHSRLQRKLSSDGMHSLEDEKTASIHCTMASEEHEPTKRLVVSDVENEQKSLKQSSDDTKSSKSKVETSKHQSIGTENSLEPCENAKPSSFADTPVSVPANSVNLGGYDERSQNIENVLDDISRCLDHLRSESENITCLPDVEAFLLDNIPSAPDCSKTDGDFFPQSAKVCAQSVNTEKTGVEVQQNSLSNCVQKVETLPLKHPPQALQEIMVFQEYFPNTSSFPAVTREPETGQNNLTSVETCWPPAHKVLTQSVVQNMPVCISGTDTGCVSSAQSVKLHNSAATSIGLTSGQVQQKPPSSVPSGITYGIGSNSETSSPASMDTANNKLIEIESSSSEELNYSDLDLSETDPMEECYKIFMEANGAETPSAQCDELEDGPKMPEAEESVKPPPTQRKRVAHVAKFEVSKTKAQVIVPLRDGGSQLPVPSRSQQCQKRATALTAAMKGSQSFIAANAPKRVFTPTVIASSPVPNAYVNILPVGTTLRLGSNLHLIIPEGNCALPVTLIPATVPVTRPLHQPVQNLQPVQPLHPAQPANYTPAKSIPTKRKAKGRPEVGVKVPHDVRQRYVNLFVEEFLRSSATVQDAFEKALAEEKTVFDRSVNKLKYLSIAVNALKRLKNQNAAPAKFTTERDAQASRGNVPLNTQALLGNGDDALYDQLKEHILTEAMLKENNYPCKHPDKTGFAVQYGDTKKGNSDAYRKICCRCGTSFSVSQTGKHTRKEECNYHYGKVIENRVPGGVETRYSCCENAVGAPGCQVFKLHVHDAVSLQGFVSSISKTRVGCPGIYAIDTVVCYTTQGLELVRVTVVNSSLQVIYDTFVKPNNEVIDYNTRFSGVSEDDVKGSSSSLRDVQAVLLSFISADTVLVGHGLENDLCALKLLHSTVVDTSVVFPHRLGPPHKRELNSLTAEYLRRIIQESAEGHDSREDAVACMELMLWKVKEDAKVKRW</sequence>
<dbReference type="SMART" id="SM00479">
    <property type="entry name" value="EXOIII"/>
    <property type="match status" value="1"/>
</dbReference>
<dbReference type="RefSeq" id="XP_017556925.1">
    <property type="nucleotide sequence ID" value="XM_017701436.2"/>
</dbReference>
<dbReference type="PANTHER" id="PTHR12801">
    <property type="entry name" value="RNA EXONUCLEASE REXO1 / RECO3 FAMILY MEMBER-RELATED"/>
    <property type="match status" value="1"/>
</dbReference>
<dbReference type="InterPro" id="IPR013520">
    <property type="entry name" value="Ribonucl_H"/>
</dbReference>
<feature type="domain" description="Exonuclease" evidence="9">
    <location>
        <begin position="1098"/>
        <end position="1257"/>
    </location>
</feature>
<dbReference type="GO" id="GO:0003676">
    <property type="term" value="F:nucleic acid binding"/>
    <property type="evidence" value="ECO:0007669"/>
    <property type="project" value="InterPro"/>
</dbReference>
<reference evidence="10 11" key="1">
    <citation type="submission" date="2020-10" db="EMBL/GenBank/DDBJ databases">
        <title>Pygocentrus nattereri (red-bellied piranha) genome, fPygNat1, primary haplotype.</title>
        <authorList>
            <person name="Myers G."/>
            <person name="Meyer A."/>
            <person name="Karagic N."/>
            <person name="Pippel M."/>
            <person name="Winkler S."/>
            <person name="Tracey A."/>
            <person name="Wood J."/>
            <person name="Formenti G."/>
            <person name="Howe K."/>
            <person name="Fedrigo O."/>
            <person name="Jarvis E.D."/>
        </authorList>
    </citation>
    <scope>NUCLEOTIDE SEQUENCE [LARGE SCALE GENOMIC DNA]</scope>
</reference>
<dbReference type="GO" id="GO:0004527">
    <property type="term" value="F:exonuclease activity"/>
    <property type="evidence" value="ECO:0007669"/>
    <property type="project" value="UniProtKB-KW"/>
</dbReference>
<dbReference type="InterPro" id="IPR031736">
    <property type="entry name" value="REXO1-like_dom"/>
</dbReference>
<dbReference type="InterPro" id="IPR036397">
    <property type="entry name" value="RNaseH_sf"/>
</dbReference>
<dbReference type="STRING" id="42514.ENSPNAP00000012974"/>
<feature type="region of interest" description="Disordered" evidence="8">
    <location>
        <begin position="839"/>
        <end position="867"/>
    </location>
</feature>
<dbReference type="GeneID" id="108429586"/>
<dbReference type="GeneTree" id="ENSGT00940000167497"/>
<dbReference type="InterPro" id="IPR047021">
    <property type="entry name" value="REXO1/3/4-like"/>
</dbReference>
<reference evidence="10" key="3">
    <citation type="submission" date="2025-09" db="UniProtKB">
        <authorList>
            <consortium name="Ensembl"/>
        </authorList>
    </citation>
    <scope>IDENTIFICATION</scope>
</reference>
<organism evidence="10 11">
    <name type="scientific">Pygocentrus nattereri</name>
    <name type="common">Red-bellied piranha</name>
    <dbReference type="NCBI Taxonomy" id="42514"/>
    <lineage>
        <taxon>Eukaryota</taxon>
        <taxon>Metazoa</taxon>
        <taxon>Chordata</taxon>
        <taxon>Craniata</taxon>
        <taxon>Vertebrata</taxon>
        <taxon>Euteleostomi</taxon>
        <taxon>Actinopterygii</taxon>
        <taxon>Neopterygii</taxon>
        <taxon>Teleostei</taxon>
        <taxon>Ostariophysi</taxon>
        <taxon>Characiformes</taxon>
        <taxon>Characoidei</taxon>
        <taxon>Pygocentrus</taxon>
    </lineage>
</organism>
<dbReference type="OMA" id="RIIQESA"/>
<feature type="region of interest" description="Disordered" evidence="8">
    <location>
        <begin position="302"/>
        <end position="409"/>
    </location>
</feature>
<evidence type="ECO:0000256" key="1">
    <source>
        <dbReference type="ARBA" id="ARBA00004123"/>
    </source>
</evidence>
<dbReference type="Pfam" id="PF15870">
    <property type="entry name" value="EloA-BP1"/>
    <property type="match status" value="1"/>
</dbReference>
<keyword evidence="5" id="KW-0269">Exonuclease</keyword>
<dbReference type="InterPro" id="IPR012337">
    <property type="entry name" value="RNaseH-like_sf"/>
</dbReference>
<accession>A0A3B4CR02</accession>
<evidence type="ECO:0000256" key="8">
    <source>
        <dbReference type="SAM" id="MobiDB-lite"/>
    </source>
</evidence>
<keyword evidence="4" id="KW-0378">Hydrolase</keyword>
<keyword evidence="6" id="KW-0539">Nucleus</keyword>
<evidence type="ECO:0000256" key="4">
    <source>
        <dbReference type="ARBA" id="ARBA00022801"/>
    </source>
</evidence>
<evidence type="ECO:0000256" key="3">
    <source>
        <dbReference type="ARBA" id="ARBA00022722"/>
    </source>
</evidence>
<proteinExistence type="inferred from homology"/>
<name>A0A3B4CR02_PYGNA</name>
<reference evidence="10" key="2">
    <citation type="submission" date="2025-08" db="UniProtKB">
        <authorList>
            <consortium name="Ensembl"/>
        </authorList>
    </citation>
    <scope>IDENTIFICATION</scope>
</reference>
<dbReference type="Proteomes" id="UP001501920">
    <property type="component" value="Chromosome 5"/>
</dbReference>
<keyword evidence="3" id="KW-0540">Nuclease</keyword>
<protein>
    <recommendedName>
        <fullName evidence="9">Exonuclease domain-containing protein</fullName>
    </recommendedName>
</protein>
<evidence type="ECO:0000313" key="11">
    <source>
        <dbReference type="Proteomes" id="UP001501920"/>
    </source>
</evidence>
<dbReference type="FunFam" id="3.30.420.10:FF:000021">
    <property type="entry name" value="RNA exonuclease 1 homolog"/>
    <property type="match status" value="1"/>
</dbReference>
<evidence type="ECO:0000256" key="6">
    <source>
        <dbReference type="ARBA" id="ARBA00023242"/>
    </source>
</evidence>
<feature type="region of interest" description="Disordered" evidence="8">
    <location>
        <begin position="680"/>
        <end position="709"/>
    </location>
</feature>
<feature type="region of interest" description="Disordered" evidence="8">
    <location>
        <begin position="104"/>
        <end position="125"/>
    </location>
</feature>
<evidence type="ECO:0000256" key="7">
    <source>
        <dbReference type="SAM" id="Coils"/>
    </source>
</evidence>
<dbReference type="GO" id="GO:0005634">
    <property type="term" value="C:nucleus"/>
    <property type="evidence" value="ECO:0007669"/>
    <property type="project" value="UniProtKB-SubCell"/>
</dbReference>
<dbReference type="AlphaFoldDB" id="A0A3B4CR02"/>
<dbReference type="Gene3D" id="3.30.420.10">
    <property type="entry name" value="Ribonuclease H-like superfamily/Ribonuclease H"/>
    <property type="match status" value="1"/>
</dbReference>
<dbReference type="CDD" id="cd06145">
    <property type="entry name" value="REX1_like"/>
    <property type="match status" value="1"/>
</dbReference>
<feature type="coiled-coil region" evidence="7">
    <location>
        <begin position="69"/>
        <end position="99"/>
    </location>
</feature>
<evidence type="ECO:0000256" key="5">
    <source>
        <dbReference type="ARBA" id="ARBA00022839"/>
    </source>
</evidence>
<comment type="similarity">
    <text evidence="2">Belongs to the REXO1/REXO3 family.</text>
</comment>
<dbReference type="InterPro" id="IPR034922">
    <property type="entry name" value="REX1-like_exo"/>
</dbReference>
<evidence type="ECO:0000256" key="2">
    <source>
        <dbReference type="ARBA" id="ARBA00006357"/>
    </source>
</evidence>
<dbReference type="OrthoDB" id="206335at2759"/>
<keyword evidence="7" id="KW-0175">Coiled coil</keyword>
<feature type="compositionally biased region" description="Basic and acidic residues" evidence="8">
    <location>
        <begin position="690"/>
        <end position="701"/>
    </location>
</feature>